<dbReference type="AlphaFoldDB" id="A0A9X5BDX8"/>
<dbReference type="PANTHER" id="PTHR43343:SF3">
    <property type="entry name" value="PROTEASE DO-LIKE 8, CHLOROPLASTIC"/>
    <property type="match status" value="1"/>
</dbReference>
<keyword evidence="7" id="KW-1185">Reference proteome</keyword>
<dbReference type="OrthoDB" id="9758917at2"/>
<dbReference type="InterPro" id="IPR001478">
    <property type="entry name" value="PDZ"/>
</dbReference>
<feature type="compositionally biased region" description="Basic and acidic residues" evidence="3">
    <location>
        <begin position="110"/>
        <end position="121"/>
    </location>
</feature>
<evidence type="ECO:0000256" key="2">
    <source>
        <dbReference type="ARBA" id="ARBA00022801"/>
    </source>
</evidence>
<feature type="region of interest" description="Disordered" evidence="3">
    <location>
        <begin position="110"/>
        <end position="134"/>
    </location>
</feature>
<name>A0A9X5BDX8_9FIRM</name>
<dbReference type="Gene3D" id="2.40.10.120">
    <property type="match status" value="1"/>
</dbReference>
<evidence type="ECO:0000259" key="5">
    <source>
        <dbReference type="PROSITE" id="PS50106"/>
    </source>
</evidence>
<dbReference type="InterPro" id="IPR001940">
    <property type="entry name" value="Peptidase_S1C"/>
</dbReference>
<dbReference type="PANTHER" id="PTHR43343">
    <property type="entry name" value="PEPTIDASE S12"/>
    <property type="match status" value="1"/>
</dbReference>
<dbReference type="InterPro" id="IPR036034">
    <property type="entry name" value="PDZ_sf"/>
</dbReference>
<feature type="compositionally biased region" description="Polar residues" evidence="3">
    <location>
        <begin position="1"/>
        <end position="32"/>
    </location>
</feature>
<dbReference type="RefSeq" id="WP_160559381.1">
    <property type="nucleotide sequence ID" value="NZ_QZDT01000007.1"/>
</dbReference>
<reference evidence="6" key="1">
    <citation type="submission" date="2018-09" db="EMBL/GenBank/DDBJ databases">
        <title>Murine metabolic-syndrome-specific gut microbial biobank.</title>
        <authorList>
            <person name="Liu C."/>
        </authorList>
    </citation>
    <scope>NUCLEOTIDE SEQUENCE</scope>
    <source>
        <strain evidence="6">D42-62</strain>
    </source>
</reference>
<evidence type="ECO:0000256" key="4">
    <source>
        <dbReference type="SAM" id="Phobius"/>
    </source>
</evidence>
<keyword evidence="2" id="KW-0378">Hydrolase</keyword>
<dbReference type="PRINTS" id="PR00834">
    <property type="entry name" value="PROTEASES2C"/>
</dbReference>
<dbReference type="GO" id="GO:0004252">
    <property type="term" value="F:serine-type endopeptidase activity"/>
    <property type="evidence" value="ECO:0007669"/>
    <property type="project" value="InterPro"/>
</dbReference>
<dbReference type="InterPro" id="IPR009003">
    <property type="entry name" value="Peptidase_S1_PA"/>
</dbReference>
<dbReference type="PROSITE" id="PS50106">
    <property type="entry name" value="PDZ"/>
    <property type="match status" value="1"/>
</dbReference>
<dbReference type="Pfam" id="PF13365">
    <property type="entry name" value="Trypsin_2"/>
    <property type="match status" value="1"/>
</dbReference>
<evidence type="ECO:0000256" key="1">
    <source>
        <dbReference type="ARBA" id="ARBA00022670"/>
    </source>
</evidence>
<dbReference type="EMBL" id="QZDT01000007">
    <property type="protein sequence ID" value="NBJ92284.1"/>
    <property type="molecule type" value="Genomic_DNA"/>
</dbReference>
<dbReference type="SMART" id="SM00228">
    <property type="entry name" value="PDZ"/>
    <property type="match status" value="1"/>
</dbReference>
<feature type="domain" description="PDZ" evidence="5">
    <location>
        <begin position="377"/>
        <end position="466"/>
    </location>
</feature>
<keyword evidence="4" id="KW-0812">Transmembrane</keyword>
<proteinExistence type="predicted"/>
<comment type="caution">
    <text evidence="6">The sequence shown here is derived from an EMBL/GenBank/DDBJ whole genome shotgun (WGS) entry which is preliminary data.</text>
</comment>
<organism evidence="6 7">
    <name type="scientific">Parablautia muri</name>
    <dbReference type="NCBI Taxonomy" id="2320879"/>
    <lineage>
        <taxon>Bacteria</taxon>
        <taxon>Bacillati</taxon>
        <taxon>Bacillota</taxon>
        <taxon>Clostridia</taxon>
        <taxon>Lachnospirales</taxon>
        <taxon>Lachnospiraceae</taxon>
        <taxon>Parablautia</taxon>
    </lineage>
</organism>
<evidence type="ECO:0000313" key="6">
    <source>
        <dbReference type="EMBL" id="NBJ92284.1"/>
    </source>
</evidence>
<protein>
    <submittedName>
        <fullName evidence="6">PDZ domain-containing protein</fullName>
    </submittedName>
</protein>
<keyword evidence="4" id="KW-1133">Transmembrane helix</keyword>
<dbReference type="Proteomes" id="UP001154420">
    <property type="component" value="Unassembled WGS sequence"/>
</dbReference>
<dbReference type="CDD" id="cd06779">
    <property type="entry name" value="cpPDZ_Deg_HtrA-like"/>
    <property type="match status" value="1"/>
</dbReference>
<dbReference type="Gene3D" id="2.30.42.10">
    <property type="match status" value="1"/>
</dbReference>
<dbReference type="SUPFAM" id="SSF50494">
    <property type="entry name" value="Trypsin-like serine proteases"/>
    <property type="match status" value="1"/>
</dbReference>
<dbReference type="SUPFAM" id="SSF50156">
    <property type="entry name" value="PDZ domain-like"/>
    <property type="match status" value="1"/>
</dbReference>
<gene>
    <name evidence="6" type="ORF">D5281_06665</name>
</gene>
<keyword evidence="1" id="KW-0645">Protease</keyword>
<dbReference type="InterPro" id="IPR051201">
    <property type="entry name" value="Chloro_Bact_Ser_Proteases"/>
</dbReference>
<dbReference type="GO" id="GO:0006508">
    <property type="term" value="P:proteolysis"/>
    <property type="evidence" value="ECO:0007669"/>
    <property type="project" value="UniProtKB-KW"/>
</dbReference>
<feature type="compositionally biased region" description="Basic and acidic residues" evidence="3">
    <location>
        <begin position="43"/>
        <end position="57"/>
    </location>
</feature>
<sequence length="486" mass="52242">MYENNYPNSYNDGNQNENDGNYRQQSNNTYHYSSGGSFSSADGFHREEYRPGGDNRPRREKKGSFGVGKKVAVGILCGLSFGIFAGVGFQAVDTATDFLKDKAGIEQSKEADAALEEKKTETQSQEDNTAKGEGSYEINETQMVQSTVTDVTQVVQEVMPSVVSVNKRYIERMSFWGQEYRQEGSGSGSGIIVGQNETELLLVSNYHVVESPEELTVQFVDGSQAQAQIKGMDEDKDLAVIAVLLSDISSDTMEQISIARMGNSDALNLGEPVIAIGNALGYGQSVTTGVVSALDRPIAASTVQTNVQEDTEINTFIQTNAAINPGNSGGALLNMKGEVIGITSNKIGGEAVEGMGYAIPISDAEPIIERLMTRETKRKVDEENKGYLGITGLDVASEYSQLYDAPRGVYVSSVTEGSGADEAGLVRGDIITAIDDEEITSMTALRDYLDYCEAGSTVTLTIMQGSPMGYQSKTVEVTLGLQNSVE</sequence>
<accession>A0A9X5BDX8</accession>
<evidence type="ECO:0000256" key="3">
    <source>
        <dbReference type="SAM" id="MobiDB-lite"/>
    </source>
</evidence>
<feature type="transmembrane region" description="Helical" evidence="4">
    <location>
        <begin position="71"/>
        <end position="92"/>
    </location>
</feature>
<evidence type="ECO:0000313" key="7">
    <source>
        <dbReference type="Proteomes" id="UP001154420"/>
    </source>
</evidence>
<feature type="region of interest" description="Disordered" evidence="3">
    <location>
        <begin position="1"/>
        <end position="64"/>
    </location>
</feature>
<keyword evidence="4" id="KW-0472">Membrane</keyword>
<dbReference type="Pfam" id="PF13180">
    <property type="entry name" value="PDZ_2"/>
    <property type="match status" value="1"/>
</dbReference>